<dbReference type="PANTHER" id="PTHR35043">
    <property type="entry name" value="TRANSCRIPTION FACTOR DOMAIN-CONTAINING PROTEIN"/>
    <property type="match status" value="1"/>
</dbReference>
<protein>
    <submittedName>
        <fullName evidence="2">Uncharacterized protein</fullName>
    </submittedName>
</protein>
<organism evidence="2 3">
    <name type="scientific">Byssothecium circinans</name>
    <dbReference type="NCBI Taxonomy" id="147558"/>
    <lineage>
        <taxon>Eukaryota</taxon>
        <taxon>Fungi</taxon>
        <taxon>Dikarya</taxon>
        <taxon>Ascomycota</taxon>
        <taxon>Pezizomycotina</taxon>
        <taxon>Dothideomycetes</taxon>
        <taxon>Pleosporomycetidae</taxon>
        <taxon>Pleosporales</taxon>
        <taxon>Massarineae</taxon>
        <taxon>Massarinaceae</taxon>
        <taxon>Byssothecium</taxon>
    </lineage>
</organism>
<name>A0A6A5TVX9_9PLEO</name>
<keyword evidence="1" id="KW-0812">Transmembrane</keyword>
<reference evidence="2" key="1">
    <citation type="journal article" date="2020" name="Stud. Mycol.">
        <title>101 Dothideomycetes genomes: a test case for predicting lifestyles and emergence of pathogens.</title>
        <authorList>
            <person name="Haridas S."/>
            <person name="Albert R."/>
            <person name="Binder M."/>
            <person name="Bloem J."/>
            <person name="Labutti K."/>
            <person name="Salamov A."/>
            <person name="Andreopoulos B."/>
            <person name="Baker S."/>
            <person name="Barry K."/>
            <person name="Bills G."/>
            <person name="Bluhm B."/>
            <person name="Cannon C."/>
            <person name="Castanera R."/>
            <person name="Culley D."/>
            <person name="Daum C."/>
            <person name="Ezra D."/>
            <person name="Gonzalez J."/>
            <person name="Henrissat B."/>
            <person name="Kuo A."/>
            <person name="Liang C."/>
            <person name="Lipzen A."/>
            <person name="Lutzoni F."/>
            <person name="Magnuson J."/>
            <person name="Mondo S."/>
            <person name="Nolan M."/>
            <person name="Ohm R."/>
            <person name="Pangilinan J."/>
            <person name="Park H.-J."/>
            <person name="Ramirez L."/>
            <person name="Alfaro M."/>
            <person name="Sun H."/>
            <person name="Tritt A."/>
            <person name="Yoshinaga Y."/>
            <person name="Zwiers L.-H."/>
            <person name="Turgeon B."/>
            <person name="Goodwin S."/>
            <person name="Spatafora J."/>
            <person name="Crous P."/>
            <person name="Grigoriev I."/>
        </authorList>
    </citation>
    <scope>NUCLEOTIDE SEQUENCE</scope>
    <source>
        <strain evidence="2">CBS 675.92</strain>
    </source>
</reference>
<dbReference type="EMBL" id="ML976991">
    <property type="protein sequence ID" value="KAF1956464.1"/>
    <property type="molecule type" value="Genomic_DNA"/>
</dbReference>
<evidence type="ECO:0000313" key="3">
    <source>
        <dbReference type="Proteomes" id="UP000800035"/>
    </source>
</evidence>
<feature type="transmembrane region" description="Helical" evidence="1">
    <location>
        <begin position="211"/>
        <end position="236"/>
    </location>
</feature>
<feature type="transmembrane region" description="Helical" evidence="1">
    <location>
        <begin position="179"/>
        <end position="199"/>
    </location>
</feature>
<dbReference type="AlphaFoldDB" id="A0A6A5TVX9"/>
<proteinExistence type="predicted"/>
<sequence>MGCIPLQVEGLKTFPITKQLYFLAEGGFITYPCITTTMIHDKNKSDGLARLIATIQIFWFTLVEVEDWSSPIRDGKQAAMSSCPWREVRFPSTTLSTISHPIKGHATTTLEVTTLAYIFLQPNTTISLHSISSTGRGGQPANSGHTTSACSAKCRLCTSTKSRFLSGVFLVQFHGARQAFVILVLVVASAYSSIFLAPWDFHFPTEPEKLIWRICSARSMGIVLVGGVFEVTGMLIEYYRRGPFVLDLDLEHRLHGIPVPVRSHPLVEELKTQWQVFLQNARNKDTR</sequence>
<accession>A0A6A5TVX9</accession>
<evidence type="ECO:0000313" key="2">
    <source>
        <dbReference type="EMBL" id="KAF1956464.1"/>
    </source>
</evidence>
<evidence type="ECO:0000256" key="1">
    <source>
        <dbReference type="SAM" id="Phobius"/>
    </source>
</evidence>
<gene>
    <name evidence="2" type="ORF">CC80DRAFT_504312</name>
</gene>
<dbReference type="Proteomes" id="UP000800035">
    <property type="component" value="Unassembled WGS sequence"/>
</dbReference>
<dbReference type="OrthoDB" id="9451547at2759"/>
<keyword evidence="1" id="KW-0472">Membrane</keyword>
<keyword evidence="1" id="KW-1133">Transmembrane helix</keyword>
<dbReference type="PANTHER" id="PTHR35043:SF8">
    <property type="entry name" value="DUF4220 DOMAIN-CONTAINING PROTEIN"/>
    <property type="match status" value="1"/>
</dbReference>
<keyword evidence="3" id="KW-1185">Reference proteome</keyword>